<feature type="transmembrane region" description="Helical" evidence="9">
    <location>
        <begin position="162"/>
        <end position="184"/>
    </location>
</feature>
<evidence type="ECO:0000313" key="11">
    <source>
        <dbReference type="Proteomes" id="UP000663879"/>
    </source>
</evidence>
<dbReference type="GO" id="GO:0005886">
    <property type="term" value="C:plasma membrane"/>
    <property type="evidence" value="ECO:0007669"/>
    <property type="project" value="TreeGrafter"/>
</dbReference>
<feature type="transmembrane region" description="Helical" evidence="9">
    <location>
        <begin position="329"/>
        <end position="352"/>
    </location>
</feature>
<dbReference type="InterPro" id="IPR037272">
    <property type="entry name" value="SNS_sf"/>
</dbReference>
<evidence type="ECO:0000256" key="4">
    <source>
        <dbReference type="ARBA" id="ARBA00022989"/>
    </source>
</evidence>
<dbReference type="EMBL" id="CAJNOC010000478">
    <property type="protein sequence ID" value="CAF0766331.1"/>
    <property type="molecule type" value="Genomic_DNA"/>
</dbReference>
<feature type="binding site" evidence="6">
    <location>
        <position position="141"/>
    </location>
    <ligand>
        <name>Na(+)</name>
        <dbReference type="ChEBI" id="CHEBI:29101"/>
        <label>1</label>
    </ligand>
</feature>
<dbReference type="GO" id="GO:0015375">
    <property type="term" value="F:glycine:sodium symporter activity"/>
    <property type="evidence" value="ECO:0007669"/>
    <property type="project" value="TreeGrafter"/>
</dbReference>
<dbReference type="PANTHER" id="PTHR11616:SF240">
    <property type="entry name" value="BLOATED TUBULES, ISOFORM B-RELATED"/>
    <property type="match status" value="1"/>
</dbReference>
<dbReference type="Pfam" id="PF00209">
    <property type="entry name" value="SNF"/>
    <property type="match status" value="1"/>
</dbReference>
<feature type="binding site" evidence="6">
    <location>
        <position position="142"/>
    </location>
    <ligand>
        <name>Na(+)</name>
        <dbReference type="ChEBI" id="CHEBI:29101"/>
        <label>1</label>
    </ligand>
</feature>
<evidence type="ECO:0000256" key="5">
    <source>
        <dbReference type="ARBA" id="ARBA00023136"/>
    </source>
</evidence>
<comment type="caution">
    <text evidence="10">The sequence shown here is derived from an EMBL/GenBank/DDBJ whole genome shotgun (WGS) entry which is preliminary data.</text>
</comment>
<dbReference type="PROSITE" id="PS50267">
    <property type="entry name" value="NA_NEUROTRAN_SYMP_3"/>
    <property type="match status" value="1"/>
</dbReference>
<feature type="disulfide bond" evidence="7">
    <location>
        <begin position="244"/>
        <end position="253"/>
    </location>
</feature>
<evidence type="ECO:0000256" key="9">
    <source>
        <dbReference type="SAM" id="Phobius"/>
    </source>
</evidence>
<accession>A0A813QGD0</accession>
<dbReference type="AlphaFoldDB" id="A0A813QGD0"/>
<feature type="transmembrane region" description="Helical" evidence="9">
    <location>
        <begin position="485"/>
        <end position="511"/>
    </location>
</feature>
<organism evidence="10 11">
    <name type="scientific">Brachionus calyciflorus</name>
    <dbReference type="NCBI Taxonomy" id="104777"/>
    <lineage>
        <taxon>Eukaryota</taxon>
        <taxon>Metazoa</taxon>
        <taxon>Spiralia</taxon>
        <taxon>Gnathifera</taxon>
        <taxon>Rotifera</taxon>
        <taxon>Eurotatoria</taxon>
        <taxon>Monogononta</taxon>
        <taxon>Pseudotrocha</taxon>
        <taxon>Ploima</taxon>
        <taxon>Brachionidae</taxon>
        <taxon>Brachionus</taxon>
    </lineage>
</organism>
<feature type="binding site" evidence="6">
    <location>
        <position position="139"/>
    </location>
    <ligand>
        <name>Na(+)</name>
        <dbReference type="ChEBI" id="CHEBI:29101"/>
        <label>1</label>
    </ligand>
</feature>
<keyword evidence="2 8" id="KW-0813">Transport</keyword>
<feature type="transmembrane region" description="Helical" evidence="9">
    <location>
        <begin position="440"/>
        <end position="465"/>
    </location>
</feature>
<sequence>MLPSSRDPSTKVAYNENMVYESDGQVSKTPSILNASSVTFDLLNSSNTNCIKTRYDVKSSCSNSLYGSKATIPTQVSINPNAPNRASQRLKKFLVKKIFSDTGYADGEYERNEENGLSWNKDERETWGGRFDFFLSCLGYAVGLGAVWRFPYLCYKNGGGVFLIPYLIFLFFVGIPLFFLELNIGQFTSQGPFQCWKMAPIFKGLGISMNISSFYFCLYYNMIIAYSLYYLINSFESPLPWSKCDYAWSSPNCTDDYGDSFIIQCNQPDVYKDFNGLCYNYSGIAGKTPIGWWSVEKRLEYKKPVLPSQDYYNNYILQKSNGLENSGQLVWQLAVALGVAWIIVFFCVFKGIKSSGKVVYFTSLFPYVVLLILGINGWTLPGAGLGIEFYIKPDFSKLLDINVWFDAAVQIFFTMSTSYGGLITLASYNKFHQHTLRDTLVITLSNALTAIFAGFVVFSYIGYLAHTTNQRVADVVSSGSGLSFIVFPFAVTKLAGAPFWSVMFFIMMLTLGLDSQFATLETVITSIEDAVPKIKKYKKILIGALCVVMYSLGLPYCTRGGAYWIEIMDKFSSGWAVLLIGALECICIGWVYGFRNFQKDISMMIGKKCTDCILAWYWAICWKFISPFLLILLAIFSIIQYKPLETDGYVFPYWSNVIGHLMTASILSGTVGWVIYSLLDAVFISKKSLKSLFQPEKDWGPLLVEHKLLAVHLENLKHLHGAKQVKESKKVPIHVNAVMVP</sequence>
<dbReference type="OrthoDB" id="6581954at2759"/>
<dbReference type="PROSITE" id="PS00610">
    <property type="entry name" value="NA_NEUROTRAN_SYMP_1"/>
    <property type="match status" value="1"/>
</dbReference>
<keyword evidence="6" id="KW-0915">Sodium</keyword>
<dbReference type="Proteomes" id="UP000663879">
    <property type="component" value="Unassembled WGS sequence"/>
</dbReference>
<feature type="binding site" evidence="6">
    <location>
        <position position="515"/>
    </location>
    <ligand>
        <name>Na(+)</name>
        <dbReference type="ChEBI" id="CHEBI:29101"/>
        <label>1</label>
    </ligand>
</feature>
<proteinExistence type="inferred from homology"/>
<evidence type="ECO:0000256" key="8">
    <source>
        <dbReference type="RuleBase" id="RU003732"/>
    </source>
</evidence>
<evidence type="ECO:0000256" key="1">
    <source>
        <dbReference type="ARBA" id="ARBA00004141"/>
    </source>
</evidence>
<feature type="transmembrane region" description="Helical" evidence="9">
    <location>
        <begin position="540"/>
        <end position="562"/>
    </location>
</feature>
<feature type="transmembrane region" description="Helical" evidence="9">
    <location>
        <begin position="131"/>
        <end position="150"/>
    </location>
</feature>
<feature type="transmembrane region" description="Helical" evidence="9">
    <location>
        <begin position="205"/>
        <end position="232"/>
    </location>
</feature>
<keyword evidence="5 9" id="KW-0472">Membrane</keyword>
<feature type="transmembrane region" description="Helical" evidence="9">
    <location>
        <begin position="407"/>
        <end position="428"/>
    </location>
</feature>
<keyword evidence="3 8" id="KW-0812">Transmembrane</keyword>
<evidence type="ECO:0000256" key="6">
    <source>
        <dbReference type="PIRSR" id="PIRSR600175-1"/>
    </source>
</evidence>
<evidence type="ECO:0000256" key="7">
    <source>
        <dbReference type="PIRSR" id="PIRSR600175-2"/>
    </source>
</evidence>
<evidence type="ECO:0000256" key="3">
    <source>
        <dbReference type="ARBA" id="ARBA00022692"/>
    </source>
</evidence>
<protein>
    <recommendedName>
        <fullName evidence="8">Transporter</fullName>
    </recommendedName>
</protein>
<name>A0A813QGD0_9BILA</name>
<dbReference type="PRINTS" id="PR00176">
    <property type="entry name" value="NANEUSMPORT"/>
</dbReference>
<comment type="subcellular location">
    <subcellularLocation>
        <location evidence="1">Membrane</location>
        <topology evidence="1">Multi-pass membrane protein</topology>
    </subcellularLocation>
</comment>
<feature type="transmembrane region" description="Helical" evidence="9">
    <location>
        <begin position="661"/>
        <end position="684"/>
    </location>
</feature>
<feature type="transmembrane region" description="Helical" evidence="9">
    <location>
        <begin position="364"/>
        <end position="387"/>
    </location>
</feature>
<keyword evidence="7" id="KW-1015">Disulfide bond</keyword>
<keyword evidence="6" id="KW-0479">Metal-binding</keyword>
<keyword evidence="11" id="KW-1185">Reference proteome</keyword>
<reference evidence="10" key="1">
    <citation type="submission" date="2021-02" db="EMBL/GenBank/DDBJ databases">
        <authorList>
            <person name="Nowell W R."/>
        </authorList>
    </citation>
    <scope>NUCLEOTIDE SEQUENCE</scope>
    <source>
        <strain evidence="10">Ploen Becks lab</strain>
    </source>
</reference>
<evidence type="ECO:0000313" key="10">
    <source>
        <dbReference type="EMBL" id="CAF0766331.1"/>
    </source>
</evidence>
<feature type="transmembrane region" description="Helical" evidence="9">
    <location>
        <begin position="615"/>
        <end position="641"/>
    </location>
</feature>
<comment type="similarity">
    <text evidence="8">Belongs to the sodium:neurotransmitter symporter (SNF) (TC 2.A.22) family.</text>
</comment>
<dbReference type="GO" id="GO:0046872">
    <property type="term" value="F:metal ion binding"/>
    <property type="evidence" value="ECO:0007669"/>
    <property type="project" value="UniProtKB-KW"/>
</dbReference>
<dbReference type="SUPFAM" id="SSF161070">
    <property type="entry name" value="SNF-like"/>
    <property type="match status" value="1"/>
</dbReference>
<feature type="binding site" evidence="6">
    <location>
        <position position="514"/>
    </location>
    <ligand>
        <name>Na(+)</name>
        <dbReference type="ChEBI" id="CHEBI:29101"/>
        <label>1</label>
    </ligand>
</feature>
<feature type="binding site" evidence="6">
    <location>
        <position position="511"/>
    </location>
    <ligand>
        <name>Na(+)</name>
        <dbReference type="ChEBI" id="CHEBI:29101"/>
        <label>1</label>
    </ligand>
</feature>
<feature type="binding site" evidence="6">
    <location>
        <position position="446"/>
    </location>
    <ligand>
        <name>Na(+)</name>
        <dbReference type="ChEBI" id="CHEBI:29101"/>
        <label>1</label>
    </ligand>
</feature>
<keyword evidence="8" id="KW-0769">Symport</keyword>
<evidence type="ECO:0000256" key="2">
    <source>
        <dbReference type="ARBA" id="ARBA00022448"/>
    </source>
</evidence>
<feature type="transmembrane region" description="Helical" evidence="9">
    <location>
        <begin position="574"/>
        <end position="594"/>
    </location>
</feature>
<dbReference type="InterPro" id="IPR000175">
    <property type="entry name" value="Na/ntran_symport"/>
</dbReference>
<keyword evidence="4 9" id="KW-1133">Transmembrane helix</keyword>
<gene>
    <name evidence="10" type="ORF">OXX778_LOCUS4711</name>
</gene>
<dbReference type="PANTHER" id="PTHR11616">
    <property type="entry name" value="SODIUM/CHLORIDE DEPENDENT TRANSPORTER"/>
    <property type="match status" value="1"/>
</dbReference>